<comment type="caution">
    <text evidence="2">The sequence shown here is derived from an EMBL/GenBank/DDBJ whole genome shotgun (WGS) entry which is preliminary data.</text>
</comment>
<feature type="signal peptide" evidence="1">
    <location>
        <begin position="1"/>
        <end position="26"/>
    </location>
</feature>
<keyword evidence="3" id="KW-1185">Reference proteome</keyword>
<dbReference type="AlphaFoldDB" id="A0A930VB53"/>
<name>A0A930VB53_9ACTN</name>
<gene>
    <name evidence="2" type="ORF">ISU07_14160</name>
</gene>
<protein>
    <submittedName>
        <fullName evidence="2">Uncharacterized protein</fullName>
    </submittedName>
</protein>
<dbReference type="InterPro" id="IPR015915">
    <property type="entry name" value="Kelch-typ_b-propeller"/>
</dbReference>
<dbReference type="RefSeq" id="WP_194707450.1">
    <property type="nucleotide sequence ID" value="NZ_JADKPN010000008.1"/>
</dbReference>
<accession>A0A930VB53</accession>
<feature type="chain" id="PRO_5038481448" evidence="1">
    <location>
        <begin position="27"/>
        <end position="540"/>
    </location>
</feature>
<proteinExistence type="predicted"/>
<dbReference type="PANTHER" id="PTHR31778">
    <property type="entry name" value="BUD SITE SELECTION PROTEIN RAX2"/>
    <property type="match status" value="1"/>
</dbReference>
<dbReference type="EMBL" id="JADKPN010000008">
    <property type="protein sequence ID" value="MBF4764274.1"/>
    <property type="molecule type" value="Genomic_DNA"/>
</dbReference>
<dbReference type="PANTHER" id="PTHR31778:SF2">
    <property type="entry name" value="BUD SITE SELECTION PROTEIN RAX2"/>
    <property type="match status" value="1"/>
</dbReference>
<dbReference type="GO" id="GO:1902929">
    <property type="term" value="C:plasma membrane of growing cell tip"/>
    <property type="evidence" value="ECO:0007669"/>
    <property type="project" value="TreeGrafter"/>
</dbReference>
<keyword evidence="1" id="KW-0732">Signal</keyword>
<evidence type="ECO:0000313" key="3">
    <source>
        <dbReference type="Proteomes" id="UP000640489"/>
    </source>
</evidence>
<evidence type="ECO:0000313" key="2">
    <source>
        <dbReference type="EMBL" id="MBF4764274.1"/>
    </source>
</evidence>
<dbReference type="SUPFAM" id="SSF117281">
    <property type="entry name" value="Kelch motif"/>
    <property type="match status" value="1"/>
</dbReference>
<organism evidence="2 3">
    <name type="scientific">Nocardioides islandensis</name>
    <dbReference type="NCBI Taxonomy" id="433663"/>
    <lineage>
        <taxon>Bacteria</taxon>
        <taxon>Bacillati</taxon>
        <taxon>Actinomycetota</taxon>
        <taxon>Actinomycetes</taxon>
        <taxon>Propionibacteriales</taxon>
        <taxon>Nocardioidaceae</taxon>
        <taxon>Nocardioides</taxon>
    </lineage>
</organism>
<evidence type="ECO:0000256" key="1">
    <source>
        <dbReference type="SAM" id="SignalP"/>
    </source>
</evidence>
<dbReference type="Proteomes" id="UP000640489">
    <property type="component" value="Unassembled WGS sequence"/>
</dbReference>
<sequence length="540" mass="53956">MNPTRQLRRLCVVAVLTAITATGTTAVVTTATGAGSGGWNPIGHGKKPADPALAGKVETLTSVGRTVYVGGDFIDAGGLAKADHIASWNGKKWSALGGGLGDSPSAVYAIAVDPVTGDVFAAGSFQDAGGDLAADAIARFDGTSWRSLSSVGLNGPVFALAIIGRTLYVGGGFSEAAGIATADSVAAYGIDSGAWAAITDGNNDIGGSVCCLVFDGVAGLYVGGSFFDADGIPNADYAAHYLGGTAWSAVGPSSALNGRVRAMAVSGTDLYVGGDFVNAGGDLNADKVAKYAGADWTALGSTSAFGDGGNSIYALAVDDDAVFAAGYFNNAGGRSRIDGVGAFKAGAWTNVGSDGAGNGPVPVNTLMTSLRVVGDQLFLGGLASTIGGSTKAGYAAWFPLRQPDGQIAVGTDPFVGKGVYNTTGAGQTVHQTVHRSATETFKIRIRNDGLFADTFTVKGTGSFGPYKVKYLSGTTNVTAAVVAGVFAMSALGPAAWRTIKLEVTVSPSATVGDVRSFLVSATSSGAGTAKDAVKARVKAG</sequence>
<reference evidence="2" key="1">
    <citation type="submission" date="2020-11" db="EMBL/GenBank/DDBJ databases">
        <title>Nocardioides sp. nov., isolated from Soil of Cynanchum wilfordii Hemsley rhizosphere.</title>
        <authorList>
            <person name="Lee J.-S."/>
            <person name="Suh M.K."/>
            <person name="Kim J.-S."/>
        </authorList>
    </citation>
    <scope>NUCLEOTIDE SEQUENCE</scope>
    <source>
        <strain evidence="2">KCTC 19275</strain>
    </source>
</reference>